<comment type="caution">
    <text evidence="1">The sequence shown here is derived from an EMBL/GenBank/DDBJ whole genome shotgun (WGS) entry which is preliminary data.</text>
</comment>
<name>A0ABR0QJI3_GOSAR</name>
<proteinExistence type="predicted"/>
<protein>
    <submittedName>
        <fullName evidence="1">Uncharacterized protein</fullName>
    </submittedName>
</protein>
<dbReference type="EMBL" id="JARKNE010000003">
    <property type="protein sequence ID" value="KAK5839413.1"/>
    <property type="molecule type" value="Genomic_DNA"/>
</dbReference>
<keyword evidence="2" id="KW-1185">Reference proteome</keyword>
<gene>
    <name evidence="1" type="ORF">PVK06_008198</name>
</gene>
<evidence type="ECO:0000313" key="1">
    <source>
        <dbReference type="EMBL" id="KAK5839413.1"/>
    </source>
</evidence>
<evidence type="ECO:0000313" key="2">
    <source>
        <dbReference type="Proteomes" id="UP001358586"/>
    </source>
</evidence>
<reference evidence="1 2" key="1">
    <citation type="submission" date="2023-03" db="EMBL/GenBank/DDBJ databases">
        <title>WGS of Gossypium arboreum.</title>
        <authorList>
            <person name="Yu D."/>
        </authorList>
    </citation>
    <scope>NUCLEOTIDE SEQUENCE [LARGE SCALE GENOMIC DNA]</scope>
    <source>
        <tissue evidence="1">Leaf</tissue>
    </source>
</reference>
<accession>A0ABR0QJI3</accession>
<dbReference type="Proteomes" id="UP001358586">
    <property type="component" value="Chromosome 3"/>
</dbReference>
<organism evidence="1 2">
    <name type="scientific">Gossypium arboreum</name>
    <name type="common">Tree cotton</name>
    <name type="synonym">Gossypium nanking</name>
    <dbReference type="NCBI Taxonomy" id="29729"/>
    <lineage>
        <taxon>Eukaryota</taxon>
        <taxon>Viridiplantae</taxon>
        <taxon>Streptophyta</taxon>
        <taxon>Embryophyta</taxon>
        <taxon>Tracheophyta</taxon>
        <taxon>Spermatophyta</taxon>
        <taxon>Magnoliopsida</taxon>
        <taxon>eudicotyledons</taxon>
        <taxon>Gunneridae</taxon>
        <taxon>Pentapetalae</taxon>
        <taxon>rosids</taxon>
        <taxon>malvids</taxon>
        <taxon>Malvales</taxon>
        <taxon>Malvaceae</taxon>
        <taxon>Malvoideae</taxon>
        <taxon>Gossypium</taxon>
    </lineage>
</organism>
<sequence>MKEFDDPGMVQFRLGSLVRQLSVPEFRVELGLYKKEFMDDDDFASLHHHIHYSLSKCWRALIPTSATYDPSHSKASDLAPTLRYLQAILAHTLTGIARGYVFNLTYFIALAIRHQTEQHRKGVISIGPYVTRLAWYFGLLNMAAQASSITLISQKHLKYAAYEDDRATRGFDPLQYLLVQSAEQEDP</sequence>